<sequence>MFKTLLLFLSLVSLGFSQEFAYQVKNVDINNEFPHFGIMPVGNNEVIFISYQLNKKGRVRINFDGEGILGIYKGTPDEDGGIVGIEEIKIDPNAELGQVTSAVLGADGRLIYITTTYTNKNRPKGDFKKDNYHIEVGEFKPGVGYTNFKVLPFCKPRYSYAHPALSTDGKTLYFTSNQRGGKQTTKGGSDIFMAPILSHNKFGELQNLGSKVNSYSREMFPTIGPDKTLFFASNRSSGFGGYDIYKSQLNADGTYSKAEKMPEPINSKKDDLSLVMFGDNTGYVVSKRLKGKGDDDIYYFHMK</sequence>
<accession>A0A923H7T2</accession>
<dbReference type="SUPFAM" id="SSF82171">
    <property type="entry name" value="DPP6 N-terminal domain-like"/>
    <property type="match status" value="1"/>
</dbReference>
<dbReference type="InterPro" id="IPR011659">
    <property type="entry name" value="WD40"/>
</dbReference>
<evidence type="ECO:0000256" key="1">
    <source>
        <dbReference type="SAM" id="SignalP"/>
    </source>
</evidence>
<gene>
    <name evidence="2" type="ORF">H7U19_04550</name>
</gene>
<keyword evidence="3" id="KW-1185">Reference proteome</keyword>
<evidence type="ECO:0000313" key="2">
    <source>
        <dbReference type="EMBL" id="MBC3757660.1"/>
    </source>
</evidence>
<reference evidence="2" key="1">
    <citation type="submission" date="2020-08" db="EMBL/GenBank/DDBJ databases">
        <title>Hyunsoonleella sp. strain SJ7 genome sequencing and assembly.</title>
        <authorList>
            <person name="Kim I."/>
        </authorList>
    </citation>
    <scope>NUCLEOTIDE SEQUENCE</scope>
    <source>
        <strain evidence="2">SJ7</strain>
    </source>
</reference>
<evidence type="ECO:0000313" key="3">
    <source>
        <dbReference type="Proteomes" id="UP000656244"/>
    </source>
</evidence>
<dbReference type="EMBL" id="JACNMF010000001">
    <property type="protein sequence ID" value="MBC3757660.1"/>
    <property type="molecule type" value="Genomic_DNA"/>
</dbReference>
<name>A0A923H7T2_9FLAO</name>
<dbReference type="AlphaFoldDB" id="A0A923H7T2"/>
<protein>
    <submittedName>
        <fullName evidence="2">PD40 domain-containing protein</fullName>
    </submittedName>
</protein>
<comment type="caution">
    <text evidence="2">The sequence shown here is derived from an EMBL/GenBank/DDBJ whole genome shotgun (WGS) entry which is preliminary data.</text>
</comment>
<feature type="signal peptide" evidence="1">
    <location>
        <begin position="1"/>
        <end position="21"/>
    </location>
</feature>
<organism evidence="2 3">
    <name type="scientific">Hyunsoonleella aquatilis</name>
    <dbReference type="NCBI Taxonomy" id="2762758"/>
    <lineage>
        <taxon>Bacteria</taxon>
        <taxon>Pseudomonadati</taxon>
        <taxon>Bacteroidota</taxon>
        <taxon>Flavobacteriia</taxon>
        <taxon>Flavobacteriales</taxon>
        <taxon>Flavobacteriaceae</taxon>
    </lineage>
</organism>
<keyword evidence="1" id="KW-0732">Signal</keyword>
<dbReference type="Pfam" id="PF07676">
    <property type="entry name" value="PD40"/>
    <property type="match status" value="2"/>
</dbReference>
<dbReference type="Proteomes" id="UP000656244">
    <property type="component" value="Unassembled WGS sequence"/>
</dbReference>
<proteinExistence type="predicted"/>
<dbReference type="InterPro" id="IPR011042">
    <property type="entry name" value="6-blade_b-propeller_TolB-like"/>
</dbReference>
<dbReference type="RefSeq" id="WP_186559372.1">
    <property type="nucleotide sequence ID" value="NZ_JACNMF010000001.1"/>
</dbReference>
<dbReference type="Gene3D" id="2.120.10.30">
    <property type="entry name" value="TolB, C-terminal domain"/>
    <property type="match status" value="1"/>
</dbReference>
<feature type="chain" id="PRO_5036904131" evidence="1">
    <location>
        <begin position="22"/>
        <end position="303"/>
    </location>
</feature>